<dbReference type="InterPro" id="IPR042317">
    <property type="entry name" value="She-1-like"/>
</dbReference>
<organism evidence="3 4">
    <name type="scientific">Caenorhabditis nigoni</name>
    <dbReference type="NCBI Taxonomy" id="1611254"/>
    <lineage>
        <taxon>Eukaryota</taxon>
        <taxon>Metazoa</taxon>
        <taxon>Ecdysozoa</taxon>
        <taxon>Nematoda</taxon>
        <taxon>Chromadorea</taxon>
        <taxon>Rhabditida</taxon>
        <taxon>Rhabditina</taxon>
        <taxon>Rhabditomorpha</taxon>
        <taxon>Rhabditoidea</taxon>
        <taxon>Rhabditidae</taxon>
        <taxon>Peloderinae</taxon>
        <taxon>Caenorhabditis</taxon>
    </lineage>
</organism>
<evidence type="ECO:0000256" key="1">
    <source>
        <dbReference type="SAM" id="MobiDB-lite"/>
    </source>
</evidence>
<proteinExistence type="predicted"/>
<protein>
    <recommendedName>
        <fullName evidence="2">F-box domain-containing protein</fullName>
    </recommendedName>
</protein>
<feature type="compositionally biased region" description="Basic and acidic residues" evidence="1">
    <location>
        <begin position="361"/>
        <end position="375"/>
    </location>
</feature>
<feature type="compositionally biased region" description="Basic and acidic residues" evidence="1">
    <location>
        <begin position="278"/>
        <end position="293"/>
    </location>
</feature>
<keyword evidence="4" id="KW-1185">Reference proteome</keyword>
<dbReference type="AlphaFoldDB" id="A0A2G5TZE5"/>
<accession>A0A2G5TZE5</accession>
<reference evidence="4" key="1">
    <citation type="submission" date="2017-10" db="EMBL/GenBank/DDBJ databases">
        <title>Rapid genome shrinkage in a self-fertile nematode reveals novel sperm competition proteins.</title>
        <authorList>
            <person name="Yin D."/>
            <person name="Schwarz E.M."/>
            <person name="Thomas C.G."/>
            <person name="Felde R.L."/>
            <person name="Korf I.F."/>
            <person name="Cutter A.D."/>
            <person name="Schartner C.M."/>
            <person name="Ralston E.J."/>
            <person name="Meyer B.J."/>
            <person name="Haag E.S."/>
        </authorList>
    </citation>
    <scope>NUCLEOTIDE SEQUENCE [LARGE SCALE GENOMIC DNA]</scope>
    <source>
        <strain evidence="4">JU1422</strain>
    </source>
</reference>
<dbReference type="PANTHER" id="PTHR31006:SF3">
    <property type="entry name" value="F-BOX DOMAIN-CONTAINING PROTEIN-RELATED"/>
    <property type="match status" value="1"/>
</dbReference>
<dbReference type="InterPro" id="IPR001810">
    <property type="entry name" value="F-box_dom"/>
</dbReference>
<dbReference type="OrthoDB" id="5911167at2759"/>
<dbReference type="Proteomes" id="UP000230233">
    <property type="component" value="Chromosome IV"/>
</dbReference>
<evidence type="ECO:0000313" key="4">
    <source>
        <dbReference type="Proteomes" id="UP000230233"/>
    </source>
</evidence>
<dbReference type="PANTHER" id="PTHR31006">
    <property type="entry name" value="F-BOX DOMAIN-CONTAINING PROTEIN-RELATED-RELATED"/>
    <property type="match status" value="1"/>
</dbReference>
<gene>
    <name evidence="3" type="primary">Cnig_chr_IV.g12906</name>
    <name evidence="3" type="ORF">B9Z55_012906</name>
</gene>
<sequence length="384" mass="45512">MASTLENLTKMVENLSIDPFYETNWRDMPEEIKLECIKKMGIEERLSMRCTAKAEKSLVDSQKFKFEWGYFDKQRIQLNLLWRGGSHFRQTFKNSNEAVKMTNHIFKIGDFEGISVDYRDDDVMNFTEEISAKCIDFESCENKTVVDALRNLKNGVEIIRISAKAGINDYAFDEILAISHVQSVPYWHIEDCYQADSLQKVAQMWIDVNSKIGTTFQVSRTYQGPRPSEFQRIYLEHFTDHIVSNTGKRIRIRTNNPDRHILLERGFDYNDMRIMMDREDVPEDRDDREHREDGDDEMEGYDDQFFRLMVISAEMKESEYDNNCYKWIGNIDIDYAHFESRNNEEPNIYVIENPENIQNGDHIENRRIIENREGNPDDEDDEEW</sequence>
<evidence type="ECO:0000259" key="2">
    <source>
        <dbReference type="SMART" id="SM00256"/>
    </source>
</evidence>
<dbReference type="Pfam" id="PF00646">
    <property type="entry name" value="F-box"/>
    <property type="match status" value="1"/>
</dbReference>
<comment type="caution">
    <text evidence="3">The sequence shown here is derived from an EMBL/GenBank/DDBJ whole genome shotgun (WGS) entry which is preliminary data.</text>
</comment>
<evidence type="ECO:0000313" key="3">
    <source>
        <dbReference type="EMBL" id="PIC32665.1"/>
    </source>
</evidence>
<feature type="region of interest" description="Disordered" evidence="1">
    <location>
        <begin position="278"/>
        <end position="299"/>
    </location>
</feature>
<dbReference type="EMBL" id="PDUG01000004">
    <property type="protein sequence ID" value="PIC32665.1"/>
    <property type="molecule type" value="Genomic_DNA"/>
</dbReference>
<feature type="domain" description="F-box" evidence="2">
    <location>
        <begin position="28"/>
        <end position="68"/>
    </location>
</feature>
<dbReference type="SMART" id="SM00256">
    <property type="entry name" value="FBOX"/>
    <property type="match status" value="1"/>
</dbReference>
<feature type="region of interest" description="Disordered" evidence="1">
    <location>
        <begin position="361"/>
        <end position="384"/>
    </location>
</feature>
<name>A0A2G5TZE5_9PELO</name>